<keyword evidence="2" id="KW-1185">Reference proteome</keyword>
<organism evidence="1 2">
    <name type="scientific">Clostridium paridis</name>
    <dbReference type="NCBI Taxonomy" id="2803863"/>
    <lineage>
        <taxon>Bacteria</taxon>
        <taxon>Bacillati</taxon>
        <taxon>Bacillota</taxon>
        <taxon>Clostridia</taxon>
        <taxon>Eubacteriales</taxon>
        <taxon>Clostridiaceae</taxon>
        <taxon>Clostridium</taxon>
    </lineage>
</organism>
<comment type="caution">
    <text evidence="1">The sequence shown here is derived from an EMBL/GenBank/DDBJ whole genome shotgun (WGS) entry which is preliminary data.</text>
</comment>
<gene>
    <name evidence="1" type="ORF">JK634_10740</name>
</gene>
<sequence length="72" mass="8682">MLKEKRMKIIDVKIKEINVNEYVFKVKDKEGKVRNTNGKYYLIENNKRTSGMFNDLFTCIHKFIKKEKIIIN</sequence>
<dbReference type="Proteomes" id="UP000623681">
    <property type="component" value="Unassembled WGS sequence"/>
</dbReference>
<protein>
    <submittedName>
        <fullName evidence="1">Uncharacterized protein</fullName>
    </submittedName>
</protein>
<dbReference type="AlphaFoldDB" id="A0A937FE05"/>
<evidence type="ECO:0000313" key="2">
    <source>
        <dbReference type="Proteomes" id="UP000623681"/>
    </source>
</evidence>
<proteinExistence type="predicted"/>
<accession>A0A937FE05</accession>
<reference evidence="1" key="1">
    <citation type="submission" date="2021-01" db="EMBL/GenBank/DDBJ databases">
        <title>Genome public.</title>
        <authorList>
            <person name="Liu C."/>
            <person name="Sun Q."/>
        </authorList>
    </citation>
    <scope>NUCLEOTIDE SEQUENCE</scope>
    <source>
        <strain evidence="1">YIM B02565</strain>
    </source>
</reference>
<evidence type="ECO:0000313" key="1">
    <source>
        <dbReference type="EMBL" id="MBL4932285.1"/>
    </source>
</evidence>
<dbReference type="EMBL" id="JAESWA010000022">
    <property type="protein sequence ID" value="MBL4932285.1"/>
    <property type="molecule type" value="Genomic_DNA"/>
</dbReference>
<dbReference type="RefSeq" id="WP_202767651.1">
    <property type="nucleotide sequence ID" value="NZ_JAESWA010000022.1"/>
</dbReference>
<name>A0A937FE05_9CLOT</name>